<protein>
    <recommendedName>
        <fullName evidence="3">HTH tetR-type domain-containing protein</fullName>
    </recommendedName>
</protein>
<sequence>MSRRDQVLEAAIGVTAAGGVRALTHGNVDRAGGLPNGTTSNYFRSRTALLVGTLERLGEGMAAVIGDLGTVTVRNASDVAQVLGANLGAALGPGRVAAGALAALFTEAAVDPSLREVAARTNRLWASAIADMLRAAGVTDDVEMKARYLLSYGNGLVVDQLALHDDDFDPVAAMAAAMRGFGS</sequence>
<dbReference type="Proteomes" id="UP000281955">
    <property type="component" value="Unassembled WGS sequence"/>
</dbReference>
<dbReference type="InterPro" id="IPR036271">
    <property type="entry name" value="Tet_transcr_reg_TetR-rel_C_sf"/>
</dbReference>
<dbReference type="RefSeq" id="WP_121191877.1">
    <property type="nucleotide sequence ID" value="NZ_RBWV01000009.1"/>
</dbReference>
<dbReference type="AlphaFoldDB" id="A0A420XTG4"/>
<proteinExistence type="predicted"/>
<dbReference type="Gene3D" id="1.10.357.10">
    <property type="entry name" value="Tetracycline Repressor, domain 2"/>
    <property type="match status" value="1"/>
</dbReference>
<feature type="DNA-binding region" description="H-T-H motif" evidence="2">
    <location>
        <begin position="24"/>
        <end position="43"/>
    </location>
</feature>
<dbReference type="InterPro" id="IPR001647">
    <property type="entry name" value="HTH_TetR"/>
</dbReference>
<dbReference type="GO" id="GO:0003677">
    <property type="term" value="F:DNA binding"/>
    <property type="evidence" value="ECO:0007669"/>
    <property type="project" value="UniProtKB-UniRule"/>
</dbReference>
<dbReference type="EMBL" id="RBWV01000009">
    <property type="protein sequence ID" value="RKS80152.1"/>
    <property type="molecule type" value="Genomic_DNA"/>
</dbReference>
<dbReference type="PROSITE" id="PS50977">
    <property type="entry name" value="HTH_TETR_2"/>
    <property type="match status" value="1"/>
</dbReference>
<keyword evidence="1 2" id="KW-0238">DNA-binding</keyword>
<organism evidence="4 5">
    <name type="scientific">Motilibacter peucedani</name>
    <dbReference type="NCBI Taxonomy" id="598650"/>
    <lineage>
        <taxon>Bacteria</taxon>
        <taxon>Bacillati</taxon>
        <taxon>Actinomycetota</taxon>
        <taxon>Actinomycetes</taxon>
        <taxon>Motilibacterales</taxon>
        <taxon>Motilibacteraceae</taxon>
        <taxon>Motilibacter</taxon>
    </lineage>
</organism>
<keyword evidence="5" id="KW-1185">Reference proteome</keyword>
<dbReference type="SUPFAM" id="SSF46689">
    <property type="entry name" value="Homeodomain-like"/>
    <property type="match status" value="1"/>
</dbReference>
<name>A0A420XTG4_9ACTN</name>
<dbReference type="OrthoDB" id="7506349at2"/>
<evidence type="ECO:0000256" key="2">
    <source>
        <dbReference type="PROSITE-ProRule" id="PRU00335"/>
    </source>
</evidence>
<dbReference type="InParanoid" id="A0A420XTG4"/>
<evidence type="ECO:0000313" key="5">
    <source>
        <dbReference type="Proteomes" id="UP000281955"/>
    </source>
</evidence>
<dbReference type="Pfam" id="PF17940">
    <property type="entry name" value="TetR_C_31"/>
    <property type="match status" value="1"/>
</dbReference>
<feature type="domain" description="HTH tetR-type" evidence="3">
    <location>
        <begin position="1"/>
        <end position="61"/>
    </location>
</feature>
<evidence type="ECO:0000313" key="4">
    <source>
        <dbReference type="EMBL" id="RKS80152.1"/>
    </source>
</evidence>
<reference evidence="4 5" key="1">
    <citation type="submission" date="2018-10" db="EMBL/GenBank/DDBJ databases">
        <title>Genomic Encyclopedia of Archaeal and Bacterial Type Strains, Phase II (KMG-II): from individual species to whole genera.</title>
        <authorList>
            <person name="Goeker M."/>
        </authorList>
    </citation>
    <scope>NUCLEOTIDE SEQUENCE [LARGE SCALE GENOMIC DNA]</scope>
    <source>
        <strain evidence="4 5">RP-AC37</strain>
    </source>
</reference>
<gene>
    <name evidence="4" type="ORF">CLV35_0573</name>
</gene>
<comment type="caution">
    <text evidence="4">The sequence shown here is derived from an EMBL/GenBank/DDBJ whole genome shotgun (WGS) entry which is preliminary data.</text>
</comment>
<accession>A0A420XTG4</accession>
<dbReference type="InterPro" id="IPR041583">
    <property type="entry name" value="TetR_C_31"/>
</dbReference>
<dbReference type="InterPro" id="IPR009057">
    <property type="entry name" value="Homeodomain-like_sf"/>
</dbReference>
<dbReference type="SUPFAM" id="SSF48498">
    <property type="entry name" value="Tetracyclin repressor-like, C-terminal domain"/>
    <property type="match status" value="1"/>
</dbReference>
<evidence type="ECO:0000256" key="1">
    <source>
        <dbReference type="ARBA" id="ARBA00023125"/>
    </source>
</evidence>
<evidence type="ECO:0000259" key="3">
    <source>
        <dbReference type="PROSITE" id="PS50977"/>
    </source>
</evidence>